<name>A0ABT8TBX3_9GAMM</name>
<keyword evidence="2" id="KW-1185">Reference proteome</keyword>
<dbReference type="SUPFAM" id="SSF53756">
    <property type="entry name" value="UDP-Glycosyltransferase/glycogen phosphorylase"/>
    <property type="match status" value="1"/>
</dbReference>
<keyword evidence="1" id="KW-0808">Transferase</keyword>
<dbReference type="RefSeq" id="WP_302711557.1">
    <property type="nucleotide sequence ID" value="NZ_JAULRT010000035.1"/>
</dbReference>
<proteinExistence type="predicted"/>
<keyword evidence="1" id="KW-0328">Glycosyltransferase</keyword>
<organism evidence="1 2">
    <name type="scientific">Gilvimarinus algae</name>
    <dbReference type="NCBI Taxonomy" id="3058037"/>
    <lineage>
        <taxon>Bacteria</taxon>
        <taxon>Pseudomonadati</taxon>
        <taxon>Pseudomonadota</taxon>
        <taxon>Gammaproteobacteria</taxon>
        <taxon>Cellvibrionales</taxon>
        <taxon>Cellvibrionaceae</taxon>
        <taxon>Gilvimarinus</taxon>
    </lineage>
</organism>
<dbReference type="Pfam" id="PF13692">
    <property type="entry name" value="Glyco_trans_1_4"/>
    <property type="match status" value="1"/>
</dbReference>
<dbReference type="GO" id="GO:0016757">
    <property type="term" value="F:glycosyltransferase activity"/>
    <property type="evidence" value="ECO:0007669"/>
    <property type="project" value="UniProtKB-KW"/>
</dbReference>
<dbReference type="EC" id="2.4.-.-" evidence="1"/>
<sequence length="424" mass="47431">MKRALIVGYVWPEPNSSAAGARIVQLIQALHAGDFVVDFACAAALSEHQIDLSSLNVPAHSIALNCSSFEEFVRALAPDVVIFDRFVTEEQFGWRVASACPAALRVLDTEDLHSLRAAREQLLKQALASDKQAGPVLAESAELFCQMRRSEMILREVASILRCDMTLMISPVEIALLQDYFQVPQALLYLLPFMVNPGESERHTFIERRHFVTIGNFRHNPNWDAVLWLKQSIWPELRRQVPEAELHIYGAYPPKKATQLHNPAERFYIKGWADDAQVVIGAARVLLAPLRFGAGIKGKLLDAMRCATPNIATPIASEGMGGEGPWPGAIATDAESFAREAARLYLEADHWRHAADACLPLLRENFDAQRLGPAWVHRLHGLLDDLDAHRQKNFLGAMFQFHAARSTEFMSRWIEVKSRLQGDS</sequence>
<gene>
    <name evidence="1" type="ORF">QWI16_04495</name>
</gene>
<protein>
    <submittedName>
        <fullName evidence="1">Glycosyltransferase</fullName>
        <ecNumber evidence="1">2.4.-.-</ecNumber>
    </submittedName>
</protein>
<accession>A0ABT8TBX3</accession>
<reference evidence="1" key="1">
    <citation type="submission" date="2023-07" db="EMBL/GenBank/DDBJ databases">
        <title>Gilvimarinus algae sp. nov., isolated from the surface of Kelp.</title>
        <authorList>
            <person name="Sun Y.Y."/>
            <person name="Gong Y."/>
            <person name="Du Z.J."/>
        </authorList>
    </citation>
    <scope>NUCLEOTIDE SEQUENCE</scope>
    <source>
        <strain evidence="1">SDUM040014</strain>
    </source>
</reference>
<dbReference type="EMBL" id="JAULRT010000035">
    <property type="protein sequence ID" value="MDO3381420.1"/>
    <property type="molecule type" value="Genomic_DNA"/>
</dbReference>
<dbReference type="Gene3D" id="3.40.50.2000">
    <property type="entry name" value="Glycogen Phosphorylase B"/>
    <property type="match status" value="1"/>
</dbReference>
<dbReference type="Proteomes" id="UP001168380">
    <property type="component" value="Unassembled WGS sequence"/>
</dbReference>
<comment type="caution">
    <text evidence="1">The sequence shown here is derived from an EMBL/GenBank/DDBJ whole genome shotgun (WGS) entry which is preliminary data.</text>
</comment>
<evidence type="ECO:0000313" key="1">
    <source>
        <dbReference type="EMBL" id="MDO3381420.1"/>
    </source>
</evidence>
<evidence type="ECO:0000313" key="2">
    <source>
        <dbReference type="Proteomes" id="UP001168380"/>
    </source>
</evidence>